<evidence type="ECO:0000256" key="7">
    <source>
        <dbReference type="SAM" id="Phobius"/>
    </source>
</evidence>
<dbReference type="EMBL" id="JABXJJ020000059">
    <property type="protein sequence ID" value="MDI5974031.1"/>
    <property type="molecule type" value="Genomic_DNA"/>
</dbReference>
<dbReference type="InterPro" id="IPR018076">
    <property type="entry name" value="T2SS_GspF_dom"/>
</dbReference>
<feature type="transmembrane region" description="Helical" evidence="7">
    <location>
        <begin position="247"/>
        <end position="266"/>
    </location>
</feature>
<keyword evidence="5 7" id="KW-0472">Membrane</keyword>
<feature type="transmembrane region" description="Helical" evidence="7">
    <location>
        <begin position="6"/>
        <end position="27"/>
    </location>
</feature>
<feature type="transmembrane region" description="Helical" evidence="7">
    <location>
        <begin position="213"/>
        <end position="235"/>
    </location>
</feature>
<feature type="region of interest" description="Disordered" evidence="6">
    <location>
        <begin position="280"/>
        <end position="300"/>
    </location>
</feature>
<reference evidence="9" key="1">
    <citation type="submission" date="2023-05" db="EMBL/GenBank/DDBJ databases">
        <title>Streptantibioticus silvisoli sp. nov., acidotolerant actinomycetes 1 from pine litter.</title>
        <authorList>
            <person name="Swiecimska M."/>
            <person name="Golinska P."/>
            <person name="Sangal V."/>
            <person name="Wachnowicz B."/>
            <person name="Goodfellow M."/>
        </authorList>
    </citation>
    <scope>NUCLEOTIDE SEQUENCE</scope>
    <source>
        <strain evidence="9">SL13</strain>
    </source>
</reference>
<comment type="subcellular location">
    <subcellularLocation>
        <location evidence="1">Cell membrane</location>
        <topology evidence="1">Multi-pass membrane protein</topology>
    </subcellularLocation>
</comment>
<gene>
    <name evidence="9" type="ORF">POF50_032600</name>
</gene>
<evidence type="ECO:0000256" key="5">
    <source>
        <dbReference type="ARBA" id="ARBA00023136"/>
    </source>
</evidence>
<dbReference type="AlphaFoldDB" id="A0AA90H8U5"/>
<name>A0AA90H8U5_9ACTN</name>
<keyword evidence="3 7" id="KW-0812">Transmembrane</keyword>
<evidence type="ECO:0000256" key="6">
    <source>
        <dbReference type="SAM" id="MobiDB-lite"/>
    </source>
</evidence>
<proteinExistence type="predicted"/>
<evidence type="ECO:0000256" key="3">
    <source>
        <dbReference type="ARBA" id="ARBA00022692"/>
    </source>
</evidence>
<protein>
    <submittedName>
        <fullName evidence="9">Type II secretion system F family protein</fullName>
    </submittedName>
</protein>
<evidence type="ECO:0000259" key="8">
    <source>
        <dbReference type="Pfam" id="PF00482"/>
    </source>
</evidence>
<keyword evidence="2" id="KW-1003">Cell membrane</keyword>
<feature type="domain" description="Type II secretion system protein GspF" evidence="8">
    <location>
        <begin position="106"/>
        <end position="231"/>
    </location>
</feature>
<evidence type="ECO:0000256" key="4">
    <source>
        <dbReference type="ARBA" id="ARBA00022989"/>
    </source>
</evidence>
<accession>A0AA90H8U5</accession>
<dbReference type="PANTHER" id="PTHR35007:SF3">
    <property type="entry name" value="POSSIBLE CONSERVED ALANINE RICH MEMBRANE PROTEIN"/>
    <property type="match status" value="1"/>
</dbReference>
<keyword evidence="4 7" id="KW-1133">Transmembrane helix</keyword>
<dbReference type="InterPro" id="IPR042094">
    <property type="entry name" value="T2SS_GspF_sf"/>
</dbReference>
<evidence type="ECO:0000256" key="1">
    <source>
        <dbReference type="ARBA" id="ARBA00004651"/>
    </source>
</evidence>
<evidence type="ECO:0000313" key="9">
    <source>
        <dbReference type="EMBL" id="MDI5974031.1"/>
    </source>
</evidence>
<dbReference type="Gene3D" id="1.20.81.30">
    <property type="entry name" value="Type II secretion system (T2SS), domain F"/>
    <property type="match status" value="1"/>
</dbReference>
<feature type="compositionally biased region" description="Basic residues" evidence="6">
    <location>
        <begin position="291"/>
        <end position="300"/>
    </location>
</feature>
<dbReference type="RefSeq" id="WP_282699148.1">
    <property type="nucleotide sequence ID" value="NZ_JABXJJ020000059.1"/>
</dbReference>
<dbReference type="PANTHER" id="PTHR35007">
    <property type="entry name" value="INTEGRAL MEMBRANE PROTEIN-RELATED"/>
    <property type="match status" value="1"/>
</dbReference>
<organism evidence="9">
    <name type="scientific">Streptantibioticus silvisoli</name>
    <dbReference type="NCBI Taxonomy" id="2705255"/>
    <lineage>
        <taxon>Bacteria</taxon>
        <taxon>Bacillati</taxon>
        <taxon>Actinomycetota</taxon>
        <taxon>Actinomycetes</taxon>
        <taxon>Kitasatosporales</taxon>
        <taxon>Streptomycetaceae</taxon>
        <taxon>Streptantibioticus</taxon>
    </lineage>
</organism>
<dbReference type="GO" id="GO:0005886">
    <property type="term" value="C:plasma membrane"/>
    <property type="evidence" value="ECO:0007669"/>
    <property type="project" value="UniProtKB-SubCell"/>
</dbReference>
<comment type="caution">
    <text evidence="9">The sequence shown here is derived from an EMBL/GenBank/DDBJ whole genome shotgun (WGS) entry which is preliminary data.</text>
</comment>
<evidence type="ECO:0000256" key="2">
    <source>
        <dbReference type="ARBA" id="ARBA00022475"/>
    </source>
</evidence>
<dbReference type="Pfam" id="PF00482">
    <property type="entry name" value="T2SSF"/>
    <property type="match status" value="1"/>
</dbReference>
<sequence length="300" mass="31777">MSLTMFSGLMFGVVTAGGFWLIALGLLRPERTRREHAGPWRTLTARFGWRRLGAALLSGVLTGAVTGWPVGALLAAAAALCLPQVLSRDGGARVRTETLEATAVWAEMLRDTLSAAAGLEQAVLATASIAPPALRPYTMALAVRVEEGLPLAGSLRDFADEVADPVVDTVVAALVMASERQARRLADLLGSLASSTREQVAMRLRIDAGRARVVTSVRVVTATTLGMAVGLVLLNRPYLQPFSGLEGQSVLALVGGLFAGGFAWLNKVARFTEEPRILAPAPVTPSEPRQRHLRSKPVNA</sequence>